<protein>
    <submittedName>
        <fullName evidence="4">Voltage-dependent calcium channel subunit alpha-2/delta-1-like isoform X1</fullName>
    </submittedName>
</protein>
<dbReference type="PANTHER" id="PTHR10166">
    <property type="entry name" value="VOLTAGE-DEPENDENT CALCIUM CHANNEL SUBUNIT ALPHA-2/DELTA-RELATED"/>
    <property type="match status" value="1"/>
</dbReference>
<feature type="domain" description="Voltage-dependent calcium channel alpha-2/delta subunit conserved region" evidence="2">
    <location>
        <begin position="140"/>
        <end position="201"/>
    </location>
</feature>
<dbReference type="Pfam" id="PF08473">
    <property type="entry name" value="VGCC_alpha2"/>
    <property type="match status" value="1"/>
</dbReference>
<keyword evidence="3" id="KW-1185">Reference proteome</keyword>
<dbReference type="KEGG" id="pmrn:116937210"/>
<feature type="region of interest" description="Disordered" evidence="1">
    <location>
        <begin position="1"/>
        <end position="22"/>
    </location>
</feature>
<dbReference type="Gene3D" id="3.30.450.20">
    <property type="entry name" value="PAS domain"/>
    <property type="match status" value="1"/>
</dbReference>
<dbReference type="RefSeq" id="XP_032800179.1">
    <property type="nucleotide sequence ID" value="XM_032944288.1"/>
</dbReference>
<dbReference type="GO" id="GO:0005245">
    <property type="term" value="F:voltage-gated calcium channel activity"/>
    <property type="evidence" value="ECO:0007669"/>
    <property type="project" value="TreeGrafter"/>
</dbReference>
<gene>
    <name evidence="4" type="primary">LOC116937210</name>
</gene>
<feature type="compositionally biased region" description="Basic and acidic residues" evidence="1">
    <location>
        <begin position="1"/>
        <end position="12"/>
    </location>
</feature>
<accession>A0AAJ7WJL4</accession>
<dbReference type="InterPro" id="IPR051173">
    <property type="entry name" value="Ca_channel_alpha-2/delta"/>
</dbReference>
<evidence type="ECO:0000313" key="4">
    <source>
        <dbReference type="RefSeq" id="XP_032800179.1"/>
    </source>
</evidence>
<name>A0AAJ7WJL4_PETMA</name>
<dbReference type="PANTHER" id="PTHR10166:SF67">
    <property type="entry name" value="VWFA DOMAIN-CONTAINING PROTEIN"/>
    <property type="match status" value="1"/>
</dbReference>
<dbReference type="InterPro" id="IPR013680">
    <property type="entry name" value="VDCC_a2/dsu"/>
</dbReference>
<evidence type="ECO:0000259" key="2">
    <source>
        <dbReference type="Pfam" id="PF08473"/>
    </source>
</evidence>
<evidence type="ECO:0000313" key="3">
    <source>
        <dbReference type="Proteomes" id="UP001318040"/>
    </source>
</evidence>
<sequence>MTVVDRTSRVDGGRSPLTDASSLSPVGLTAATAAAQLPNFQEPVTLDFVDAELESARKLEIRASMINGENKSMTFETLVKSLDERYVDRVKRTYTWTQVESTDYSLAVVLPHYSLFHIKALLSGDEITQAASNSNKGNDFETLSPSSTDAMEHVFIAPRDYCKNMVPSANNNNNTEFLLNFIATIERDSPNSPDCEDVLLTLQTLHQITRAPRTHCQDQ</sequence>
<dbReference type="GO" id="GO:0005891">
    <property type="term" value="C:voltage-gated calcium channel complex"/>
    <property type="evidence" value="ECO:0007669"/>
    <property type="project" value="TreeGrafter"/>
</dbReference>
<dbReference type="Proteomes" id="UP001318040">
    <property type="component" value="Unplaced"/>
</dbReference>
<reference evidence="4" key="1">
    <citation type="submission" date="2025-08" db="UniProtKB">
        <authorList>
            <consortium name="RefSeq"/>
        </authorList>
    </citation>
    <scope>IDENTIFICATION</scope>
    <source>
        <tissue evidence="4">Sperm</tissue>
    </source>
</reference>
<dbReference type="AlphaFoldDB" id="A0AAJ7WJL4"/>
<evidence type="ECO:0000256" key="1">
    <source>
        <dbReference type="SAM" id="MobiDB-lite"/>
    </source>
</evidence>
<organism evidence="3 4">
    <name type="scientific">Petromyzon marinus</name>
    <name type="common">Sea lamprey</name>
    <dbReference type="NCBI Taxonomy" id="7757"/>
    <lineage>
        <taxon>Eukaryota</taxon>
        <taxon>Metazoa</taxon>
        <taxon>Chordata</taxon>
        <taxon>Craniata</taxon>
        <taxon>Vertebrata</taxon>
        <taxon>Cyclostomata</taxon>
        <taxon>Hyperoartia</taxon>
        <taxon>Petromyzontiformes</taxon>
        <taxon>Petromyzontidae</taxon>
        <taxon>Petromyzon</taxon>
    </lineage>
</organism>
<proteinExistence type="predicted"/>